<protein>
    <recommendedName>
        <fullName evidence="5">Avr9/Cf-9 rapidly elicited protein 137</fullName>
    </recommendedName>
</protein>
<sequence length="473" mass="54481">MVVFISWLTEHRRFKTDHNHNNNNNRWMFKNEKLDILGILAFDTAKSVSRLVSLYKALSQNEVQRLRNEVIKSRGISFLVSQDDGFLMKLACAERLEDLDRAANAVARLGLKCSDYGLVRFGQVYKDLKAGFVDMEKLNNYGSKEMEKSVNKMEKFTSLTGELYAELEVLAELEASERRLIEWKKKNNNTPDTNYDLFDQKVYNQRKLVRHLKDVSLWNQCYDKIVGRMAKMVCLLYARICTLFGPHVSTKYGHKNHSSGPTPQTSMSGPIHCTARKAPLVRFLSRDSNVFITEPVGLRHKTVSLTHEMKIFQAAPPSTVGGSGLANRYANVILLAAKYLNSETLISDQAREKMYNMLPNSLIKYVRSKLRVAWRETEEEVYGCDALAEGWRQALNEMLEWLVPMAQDTLTWQAERNLEKQRFDAKPIVLLMQTLHYADLEKTEAVIAEILVGLSCVYWYENRRISCVDMDVY</sequence>
<dbReference type="GO" id="GO:0045927">
    <property type="term" value="P:positive regulation of growth"/>
    <property type="evidence" value="ECO:0007669"/>
    <property type="project" value="InterPro"/>
</dbReference>
<dbReference type="Pfam" id="PF11961">
    <property type="entry name" value="DUF3475"/>
    <property type="match status" value="1"/>
</dbReference>
<keyword evidence="4" id="KW-1185">Reference proteome</keyword>
<evidence type="ECO:0000259" key="2">
    <source>
        <dbReference type="Pfam" id="PF11961"/>
    </source>
</evidence>
<name>A0AAW1GXC3_SAPOF</name>
<comment type="caution">
    <text evidence="3">The sequence shown here is derived from an EMBL/GenBank/DDBJ whole genome shotgun (WGS) entry which is preliminary data.</text>
</comment>
<evidence type="ECO:0000259" key="1">
    <source>
        <dbReference type="Pfam" id="PF05003"/>
    </source>
</evidence>
<gene>
    <name evidence="3" type="ORF">RND81_13G081500</name>
</gene>
<proteinExistence type="predicted"/>
<dbReference type="InterPro" id="IPR021864">
    <property type="entry name" value="DUF3475"/>
</dbReference>
<reference evidence="3" key="1">
    <citation type="submission" date="2024-03" db="EMBL/GenBank/DDBJ databases">
        <title>WGS assembly of Saponaria officinalis var. Norfolk2.</title>
        <authorList>
            <person name="Jenkins J."/>
            <person name="Shu S."/>
            <person name="Grimwood J."/>
            <person name="Barry K."/>
            <person name="Goodstein D."/>
            <person name="Schmutz J."/>
            <person name="Leebens-Mack J."/>
            <person name="Osbourn A."/>
        </authorList>
    </citation>
    <scope>NUCLEOTIDE SEQUENCE [LARGE SCALE GENOMIC DNA]</scope>
    <source>
        <strain evidence="3">JIC</strain>
    </source>
</reference>
<dbReference type="PANTHER" id="PTHR31371">
    <property type="entry name" value="BNAC09G50660D PROTEIN"/>
    <property type="match status" value="1"/>
</dbReference>
<organism evidence="3 4">
    <name type="scientific">Saponaria officinalis</name>
    <name type="common">Common soapwort</name>
    <name type="synonym">Lychnis saponaria</name>
    <dbReference type="NCBI Taxonomy" id="3572"/>
    <lineage>
        <taxon>Eukaryota</taxon>
        <taxon>Viridiplantae</taxon>
        <taxon>Streptophyta</taxon>
        <taxon>Embryophyta</taxon>
        <taxon>Tracheophyta</taxon>
        <taxon>Spermatophyta</taxon>
        <taxon>Magnoliopsida</taxon>
        <taxon>eudicotyledons</taxon>
        <taxon>Gunneridae</taxon>
        <taxon>Pentapetalae</taxon>
        <taxon>Caryophyllales</taxon>
        <taxon>Caryophyllaceae</taxon>
        <taxon>Caryophylleae</taxon>
        <taxon>Saponaria</taxon>
    </lineage>
</organism>
<dbReference type="Pfam" id="PF05003">
    <property type="entry name" value="DUF668"/>
    <property type="match status" value="1"/>
</dbReference>
<dbReference type="PANTHER" id="PTHR31371:SF13">
    <property type="entry name" value="OS05G0457600 PROTEIN"/>
    <property type="match status" value="1"/>
</dbReference>
<evidence type="ECO:0000313" key="4">
    <source>
        <dbReference type="Proteomes" id="UP001443914"/>
    </source>
</evidence>
<dbReference type="InterPro" id="IPR007700">
    <property type="entry name" value="DUF668"/>
</dbReference>
<dbReference type="Proteomes" id="UP001443914">
    <property type="component" value="Unassembled WGS sequence"/>
</dbReference>
<dbReference type="AlphaFoldDB" id="A0AAW1GXC3"/>
<dbReference type="EMBL" id="JBDFQZ010000013">
    <property type="protein sequence ID" value="KAK9668723.1"/>
    <property type="molecule type" value="Genomic_DNA"/>
</dbReference>
<feature type="domain" description="DUF668" evidence="1">
    <location>
        <begin position="319"/>
        <end position="410"/>
    </location>
</feature>
<evidence type="ECO:0008006" key="5">
    <source>
        <dbReference type="Google" id="ProtNLM"/>
    </source>
</evidence>
<feature type="domain" description="DUF3475" evidence="2">
    <location>
        <begin position="39"/>
        <end position="94"/>
    </location>
</feature>
<accession>A0AAW1GXC3</accession>
<evidence type="ECO:0000313" key="3">
    <source>
        <dbReference type="EMBL" id="KAK9668723.1"/>
    </source>
</evidence>